<comment type="caution">
    <text evidence="2">The sequence shown here is derived from an EMBL/GenBank/DDBJ whole genome shotgun (WGS) entry which is preliminary data.</text>
</comment>
<protein>
    <submittedName>
        <fullName evidence="2">Uncharacterized protein</fullName>
    </submittedName>
</protein>
<evidence type="ECO:0000313" key="3">
    <source>
        <dbReference type="Proteomes" id="UP000828390"/>
    </source>
</evidence>
<accession>A0A9D4IR17</accession>
<organism evidence="2 3">
    <name type="scientific">Dreissena polymorpha</name>
    <name type="common">Zebra mussel</name>
    <name type="synonym">Mytilus polymorpha</name>
    <dbReference type="NCBI Taxonomy" id="45954"/>
    <lineage>
        <taxon>Eukaryota</taxon>
        <taxon>Metazoa</taxon>
        <taxon>Spiralia</taxon>
        <taxon>Lophotrochozoa</taxon>
        <taxon>Mollusca</taxon>
        <taxon>Bivalvia</taxon>
        <taxon>Autobranchia</taxon>
        <taxon>Heteroconchia</taxon>
        <taxon>Euheterodonta</taxon>
        <taxon>Imparidentia</taxon>
        <taxon>Neoheterodontei</taxon>
        <taxon>Myida</taxon>
        <taxon>Dreissenoidea</taxon>
        <taxon>Dreissenidae</taxon>
        <taxon>Dreissena</taxon>
    </lineage>
</organism>
<keyword evidence="1" id="KW-0472">Membrane</keyword>
<sequence>MERRTDRQTDIIKGNSGGHIVFALSVAPVRPAGAPTSGLKGSAVFNNSVLQEILSTSRFHALFSTTAISFCLAGTPGVIAVVLVTLTLVELQQT</sequence>
<keyword evidence="1" id="KW-1133">Transmembrane helix</keyword>
<keyword evidence="1" id="KW-0812">Transmembrane</keyword>
<proteinExistence type="predicted"/>
<gene>
    <name evidence="2" type="ORF">DPMN_159818</name>
</gene>
<evidence type="ECO:0000313" key="2">
    <source>
        <dbReference type="EMBL" id="KAH3781909.1"/>
    </source>
</evidence>
<name>A0A9D4IR17_DREPO</name>
<dbReference type="AlphaFoldDB" id="A0A9D4IR17"/>
<evidence type="ECO:0000256" key="1">
    <source>
        <dbReference type="SAM" id="Phobius"/>
    </source>
</evidence>
<dbReference type="EMBL" id="JAIWYP010000008">
    <property type="protein sequence ID" value="KAH3781909.1"/>
    <property type="molecule type" value="Genomic_DNA"/>
</dbReference>
<reference evidence="2" key="2">
    <citation type="submission" date="2020-11" db="EMBL/GenBank/DDBJ databases">
        <authorList>
            <person name="McCartney M.A."/>
            <person name="Auch B."/>
            <person name="Kono T."/>
            <person name="Mallez S."/>
            <person name="Becker A."/>
            <person name="Gohl D.M."/>
            <person name="Silverstein K.A.T."/>
            <person name="Koren S."/>
            <person name="Bechman K.B."/>
            <person name="Herman A."/>
            <person name="Abrahante J.E."/>
            <person name="Garbe J."/>
        </authorList>
    </citation>
    <scope>NUCLEOTIDE SEQUENCE</scope>
    <source>
        <strain evidence="2">Duluth1</strain>
        <tissue evidence="2">Whole animal</tissue>
    </source>
</reference>
<dbReference type="Proteomes" id="UP000828390">
    <property type="component" value="Unassembled WGS sequence"/>
</dbReference>
<keyword evidence="3" id="KW-1185">Reference proteome</keyword>
<reference evidence="2" key="1">
    <citation type="journal article" date="2019" name="bioRxiv">
        <title>The Genome of the Zebra Mussel, Dreissena polymorpha: A Resource for Invasive Species Research.</title>
        <authorList>
            <person name="McCartney M.A."/>
            <person name="Auch B."/>
            <person name="Kono T."/>
            <person name="Mallez S."/>
            <person name="Zhang Y."/>
            <person name="Obille A."/>
            <person name="Becker A."/>
            <person name="Abrahante J.E."/>
            <person name="Garbe J."/>
            <person name="Badalamenti J.P."/>
            <person name="Herman A."/>
            <person name="Mangelson H."/>
            <person name="Liachko I."/>
            <person name="Sullivan S."/>
            <person name="Sone E.D."/>
            <person name="Koren S."/>
            <person name="Silverstein K.A.T."/>
            <person name="Beckman K.B."/>
            <person name="Gohl D.M."/>
        </authorList>
    </citation>
    <scope>NUCLEOTIDE SEQUENCE</scope>
    <source>
        <strain evidence="2">Duluth1</strain>
        <tissue evidence="2">Whole animal</tissue>
    </source>
</reference>
<feature type="transmembrane region" description="Helical" evidence="1">
    <location>
        <begin position="67"/>
        <end position="89"/>
    </location>
</feature>